<accession>A0ABT0IRZ7</accession>
<dbReference type="EMBL" id="JALPRY010000012">
    <property type="protein sequence ID" value="MCK8780657.1"/>
    <property type="molecule type" value="Genomic_DNA"/>
</dbReference>
<dbReference type="InterPro" id="IPR003339">
    <property type="entry name" value="ABC/ECF_trnsptr_transmembrane"/>
</dbReference>
<evidence type="ECO:0000313" key="8">
    <source>
        <dbReference type="Proteomes" id="UP001202827"/>
    </source>
</evidence>
<evidence type="ECO:0000256" key="6">
    <source>
        <dbReference type="SAM" id="Phobius"/>
    </source>
</evidence>
<sequence length="209" mass="22214">MKTLYVQGDTWLHRLSPGLKLGGLAVFSLLLFVTASPVVLAAAVFLAGAIHASMCFGVARTWQQLRVILLSISILTVFTLLLNGPADALAVFLRLVALAVLAATITATTSTAEFIDTITAGARPLERIGLVKAADLGLAIGLVVRFVPEVLARYEAIRDAHHARGLKQRPLTLAVPLIIQTLRHADEIAAAIDARGIRGQNNRKLGEGS</sequence>
<keyword evidence="8" id="KW-1185">Reference proteome</keyword>
<name>A0ABT0IRZ7_9HYPH</name>
<dbReference type="PANTHER" id="PTHR33514">
    <property type="entry name" value="PROTEIN ABCI12, CHLOROPLASTIC"/>
    <property type="match status" value="1"/>
</dbReference>
<keyword evidence="4 6" id="KW-1133">Transmembrane helix</keyword>
<dbReference type="PANTHER" id="PTHR33514:SF13">
    <property type="entry name" value="PROTEIN ABCI12, CHLOROPLASTIC"/>
    <property type="match status" value="1"/>
</dbReference>
<feature type="transmembrane region" description="Helical" evidence="6">
    <location>
        <begin position="64"/>
        <end position="82"/>
    </location>
</feature>
<dbReference type="RefSeq" id="WP_248683243.1">
    <property type="nucleotide sequence ID" value="NZ_JALPRY010000012.1"/>
</dbReference>
<organism evidence="7 8">
    <name type="scientific">Neorhizobium turbinariae</name>
    <dbReference type="NCBI Taxonomy" id="2937795"/>
    <lineage>
        <taxon>Bacteria</taxon>
        <taxon>Pseudomonadati</taxon>
        <taxon>Pseudomonadota</taxon>
        <taxon>Alphaproteobacteria</taxon>
        <taxon>Hyphomicrobiales</taxon>
        <taxon>Rhizobiaceae</taxon>
        <taxon>Rhizobium/Agrobacterium group</taxon>
        <taxon>Neorhizobium</taxon>
    </lineage>
</organism>
<keyword evidence="3 6" id="KW-0812">Transmembrane</keyword>
<evidence type="ECO:0000256" key="2">
    <source>
        <dbReference type="ARBA" id="ARBA00008564"/>
    </source>
</evidence>
<comment type="caution">
    <text evidence="7">The sequence shown here is derived from an EMBL/GenBank/DDBJ whole genome shotgun (WGS) entry which is preliminary data.</text>
</comment>
<comment type="similarity">
    <text evidence="2">Belongs to the CbiQ family.</text>
</comment>
<proteinExistence type="inferred from homology"/>
<evidence type="ECO:0000256" key="5">
    <source>
        <dbReference type="ARBA" id="ARBA00023136"/>
    </source>
</evidence>
<evidence type="ECO:0000256" key="3">
    <source>
        <dbReference type="ARBA" id="ARBA00022692"/>
    </source>
</evidence>
<comment type="subcellular location">
    <subcellularLocation>
        <location evidence="1">Membrane</location>
        <topology evidence="1">Multi-pass membrane protein</topology>
    </subcellularLocation>
</comment>
<feature type="transmembrane region" description="Helical" evidence="6">
    <location>
        <begin position="88"/>
        <end position="107"/>
    </location>
</feature>
<reference evidence="7 8" key="1">
    <citation type="submission" date="2022-04" db="EMBL/GenBank/DDBJ databases">
        <title>Rhizobium coralii sp. nov., isolated from coral Turbinaria peltata.</title>
        <authorList>
            <person name="Sun H."/>
        </authorList>
    </citation>
    <scope>NUCLEOTIDE SEQUENCE [LARGE SCALE GENOMIC DNA]</scope>
    <source>
        <strain evidence="7 8">NTR19</strain>
    </source>
</reference>
<gene>
    <name evidence="7" type="ORF">M0654_11750</name>
</gene>
<protein>
    <submittedName>
        <fullName evidence="7">Energy-coupling factor transporter transmembrane protein EcfT</fullName>
    </submittedName>
</protein>
<keyword evidence="5 6" id="KW-0472">Membrane</keyword>
<dbReference type="Pfam" id="PF02361">
    <property type="entry name" value="CbiQ"/>
    <property type="match status" value="1"/>
</dbReference>
<evidence type="ECO:0000256" key="1">
    <source>
        <dbReference type="ARBA" id="ARBA00004141"/>
    </source>
</evidence>
<dbReference type="Proteomes" id="UP001202827">
    <property type="component" value="Unassembled WGS sequence"/>
</dbReference>
<dbReference type="CDD" id="cd16914">
    <property type="entry name" value="EcfT"/>
    <property type="match status" value="1"/>
</dbReference>
<feature type="transmembrane region" description="Helical" evidence="6">
    <location>
        <begin position="24"/>
        <end position="52"/>
    </location>
</feature>
<evidence type="ECO:0000313" key="7">
    <source>
        <dbReference type="EMBL" id="MCK8780657.1"/>
    </source>
</evidence>
<evidence type="ECO:0000256" key="4">
    <source>
        <dbReference type="ARBA" id="ARBA00022989"/>
    </source>
</evidence>